<sequence>MLEVKVLEFGYSVEHQKHFIKLSIIGLEKEKKDKIVPMIANIPLGNIKRFVVEADNEKGLKILEYFPENEYPFNNGIPTGEEIKAVEEMVKGFMIQ</sequence>
<reference evidence="1 2" key="1">
    <citation type="journal article" date="2017" name="BMC Genomics">
        <title>Genomic analysis of methanogenic archaea reveals a shift towards energy conservation.</title>
        <authorList>
            <person name="Gilmore S.P."/>
            <person name="Henske J.K."/>
            <person name="Sexton J.A."/>
            <person name="Solomon K.V."/>
            <person name="Seppala S."/>
            <person name="Yoo J.I."/>
            <person name="Huyett L.M."/>
            <person name="Pressman A."/>
            <person name="Cogan J.Z."/>
            <person name="Kivenson V."/>
            <person name="Peng X."/>
            <person name="Tan Y."/>
            <person name="Valentine D.L."/>
            <person name="O'Malley M.A."/>
        </authorList>
    </citation>
    <scope>NUCLEOTIDE SEQUENCE [LARGE SCALE GENOMIC DNA]</scope>
    <source>
        <strain evidence="1 2">M.o.H.</strain>
    </source>
</reference>
<keyword evidence="2" id="KW-1185">Reference proteome</keyword>
<dbReference type="AlphaFoldDB" id="A0A2A2H273"/>
<dbReference type="OrthoDB" id="67706at2157"/>
<gene>
    <name evidence="1" type="ORF">ASJ80_00575</name>
</gene>
<comment type="caution">
    <text evidence="1">The sequence shown here is derived from an EMBL/GenBank/DDBJ whole genome shotgun (WGS) entry which is preliminary data.</text>
</comment>
<evidence type="ECO:0000313" key="1">
    <source>
        <dbReference type="EMBL" id="PAV03482.1"/>
    </source>
</evidence>
<dbReference type="RefSeq" id="WP_069582907.1">
    <property type="nucleotide sequence ID" value="NZ_LMVM01000038.1"/>
</dbReference>
<dbReference type="Proteomes" id="UP000217784">
    <property type="component" value="Unassembled WGS sequence"/>
</dbReference>
<evidence type="ECO:0000313" key="2">
    <source>
        <dbReference type="Proteomes" id="UP000217784"/>
    </source>
</evidence>
<accession>A0A2A2H273</accession>
<proteinExistence type="predicted"/>
<dbReference type="EMBL" id="LMVM01000038">
    <property type="protein sequence ID" value="PAV03482.1"/>
    <property type="molecule type" value="Genomic_DNA"/>
</dbReference>
<organism evidence="1 2">
    <name type="scientific">Methanobacterium bryantii</name>
    <dbReference type="NCBI Taxonomy" id="2161"/>
    <lineage>
        <taxon>Archaea</taxon>
        <taxon>Methanobacteriati</taxon>
        <taxon>Methanobacteriota</taxon>
        <taxon>Methanomada group</taxon>
        <taxon>Methanobacteria</taxon>
        <taxon>Methanobacteriales</taxon>
        <taxon>Methanobacteriaceae</taxon>
        <taxon>Methanobacterium</taxon>
    </lineage>
</organism>
<name>A0A2A2H273_METBR</name>
<protein>
    <submittedName>
        <fullName evidence="1">Uncharacterized protein</fullName>
    </submittedName>
</protein>